<organism evidence="1 2">
    <name type="scientific">Populus alba x Populus x berolinensis</name>
    <dbReference type="NCBI Taxonomy" id="444605"/>
    <lineage>
        <taxon>Eukaryota</taxon>
        <taxon>Viridiplantae</taxon>
        <taxon>Streptophyta</taxon>
        <taxon>Embryophyta</taxon>
        <taxon>Tracheophyta</taxon>
        <taxon>Spermatophyta</taxon>
        <taxon>Magnoliopsida</taxon>
        <taxon>eudicotyledons</taxon>
        <taxon>Gunneridae</taxon>
        <taxon>Pentapetalae</taxon>
        <taxon>rosids</taxon>
        <taxon>fabids</taxon>
        <taxon>Malpighiales</taxon>
        <taxon>Salicaceae</taxon>
        <taxon>Saliceae</taxon>
        <taxon>Populus</taxon>
    </lineage>
</organism>
<comment type="caution">
    <text evidence="1">The sequence shown here is derived from an EMBL/GenBank/DDBJ whole genome shotgun (WGS) entry which is preliminary data.</text>
</comment>
<evidence type="ECO:0000313" key="2">
    <source>
        <dbReference type="Proteomes" id="UP001164929"/>
    </source>
</evidence>
<dbReference type="Proteomes" id="UP001164929">
    <property type="component" value="Chromosome 9"/>
</dbReference>
<accession>A0AAD6MEN1</accession>
<gene>
    <name evidence="1" type="ORF">NC653_022397</name>
</gene>
<protein>
    <submittedName>
        <fullName evidence="1">Uncharacterized protein</fullName>
    </submittedName>
</protein>
<keyword evidence="2" id="KW-1185">Reference proteome</keyword>
<evidence type="ECO:0000313" key="1">
    <source>
        <dbReference type="EMBL" id="KAJ6984139.1"/>
    </source>
</evidence>
<reference evidence="1" key="1">
    <citation type="journal article" date="2023" name="Mol. Ecol. Resour.">
        <title>Chromosome-level genome assembly of a triploid poplar Populus alba 'Berolinensis'.</title>
        <authorList>
            <person name="Chen S."/>
            <person name="Yu Y."/>
            <person name="Wang X."/>
            <person name="Wang S."/>
            <person name="Zhang T."/>
            <person name="Zhou Y."/>
            <person name="He R."/>
            <person name="Meng N."/>
            <person name="Wang Y."/>
            <person name="Liu W."/>
            <person name="Liu Z."/>
            <person name="Liu J."/>
            <person name="Guo Q."/>
            <person name="Huang H."/>
            <person name="Sederoff R.R."/>
            <person name="Wang G."/>
            <person name="Qu G."/>
            <person name="Chen S."/>
        </authorList>
    </citation>
    <scope>NUCLEOTIDE SEQUENCE</scope>
    <source>
        <strain evidence="1">SC-2020</strain>
    </source>
</reference>
<dbReference type="EMBL" id="JAQIZT010000009">
    <property type="protein sequence ID" value="KAJ6984139.1"/>
    <property type="molecule type" value="Genomic_DNA"/>
</dbReference>
<dbReference type="AlphaFoldDB" id="A0AAD6MEN1"/>
<sequence length="53" mass="6075">MIIVLIFHVQKIRDFELHVLSVGSTFGFPRDFHMLHFLLSTIATLKALAFSCL</sequence>
<proteinExistence type="predicted"/>
<name>A0AAD6MEN1_9ROSI</name>